<accession>A0AAV9FSZ6</accession>
<organism evidence="3 4">
    <name type="scientific">Acorus calamus</name>
    <name type="common">Sweet flag</name>
    <dbReference type="NCBI Taxonomy" id="4465"/>
    <lineage>
        <taxon>Eukaryota</taxon>
        <taxon>Viridiplantae</taxon>
        <taxon>Streptophyta</taxon>
        <taxon>Embryophyta</taxon>
        <taxon>Tracheophyta</taxon>
        <taxon>Spermatophyta</taxon>
        <taxon>Magnoliopsida</taxon>
        <taxon>Liliopsida</taxon>
        <taxon>Acoraceae</taxon>
        <taxon>Acorus</taxon>
    </lineage>
</organism>
<protein>
    <submittedName>
        <fullName evidence="3">Uncharacterized protein</fullName>
    </submittedName>
</protein>
<keyword evidence="2" id="KW-0732">Signal</keyword>
<gene>
    <name evidence="3" type="ORF">QJS10_CPA01g02038</name>
</gene>
<feature type="coiled-coil region" evidence="1">
    <location>
        <begin position="63"/>
        <end position="125"/>
    </location>
</feature>
<keyword evidence="4" id="KW-1185">Reference proteome</keyword>
<feature type="signal peptide" evidence="2">
    <location>
        <begin position="1"/>
        <end position="24"/>
    </location>
</feature>
<evidence type="ECO:0000256" key="1">
    <source>
        <dbReference type="SAM" id="Coils"/>
    </source>
</evidence>
<name>A0AAV9FSZ6_ACOCL</name>
<comment type="caution">
    <text evidence="3">The sequence shown here is derived from an EMBL/GenBank/DDBJ whole genome shotgun (WGS) entry which is preliminary data.</text>
</comment>
<feature type="chain" id="PRO_5043798969" evidence="2">
    <location>
        <begin position="25"/>
        <end position="175"/>
    </location>
</feature>
<dbReference type="PANTHER" id="PTHR34360:SF2">
    <property type="entry name" value="MYOSIN HEAVY CHAIN-LIKE PROTEIN"/>
    <property type="match status" value="1"/>
</dbReference>
<dbReference type="AlphaFoldDB" id="A0AAV9FSZ6"/>
<evidence type="ECO:0000313" key="3">
    <source>
        <dbReference type="EMBL" id="KAK1326588.1"/>
    </source>
</evidence>
<proteinExistence type="predicted"/>
<dbReference type="PANTHER" id="PTHR34360">
    <property type="entry name" value="OS08G0519400 PROTEIN"/>
    <property type="match status" value="1"/>
</dbReference>
<sequence length="175" mass="20004">MEMRFPRLFVPLILLPLNLLSTQSHRPTTTVRCSAVLLLLVIPALSSSVLALSLLSPDSRGGNAGLKSELDEMKLKIVQLESVLEEKLKNLDLKAKFVEEKNGQMEEMTRKIQFLQDELLHLKETGEAVMERIEVLQEEVRRLWAESRKNHFDNSCFGDQSEQLRGAIRRCDRSC</sequence>
<reference evidence="3" key="2">
    <citation type="submission" date="2023-06" db="EMBL/GenBank/DDBJ databases">
        <authorList>
            <person name="Ma L."/>
            <person name="Liu K.-W."/>
            <person name="Li Z."/>
            <person name="Hsiao Y.-Y."/>
            <person name="Qi Y."/>
            <person name="Fu T."/>
            <person name="Tang G."/>
            <person name="Zhang D."/>
            <person name="Sun W.-H."/>
            <person name="Liu D.-K."/>
            <person name="Li Y."/>
            <person name="Chen G.-Z."/>
            <person name="Liu X.-D."/>
            <person name="Liao X.-Y."/>
            <person name="Jiang Y.-T."/>
            <person name="Yu X."/>
            <person name="Hao Y."/>
            <person name="Huang J."/>
            <person name="Zhao X.-W."/>
            <person name="Ke S."/>
            <person name="Chen Y.-Y."/>
            <person name="Wu W.-L."/>
            <person name="Hsu J.-L."/>
            <person name="Lin Y.-F."/>
            <person name="Huang M.-D."/>
            <person name="Li C.-Y."/>
            <person name="Huang L."/>
            <person name="Wang Z.-W."/>
            <person name="Zhao X."/>
            <person name="Zhong W.-Y."/>
            <person name="Peng D.-H."/>
            <person name="Ahmad S."/>
            <person name="Lan S."/>
            <person name="Zhang J.-S."/>
            <person name="Tsai W.-C."/>
            <person name="Van De Peer Y."/>
            <person name="Liu Z.-J."/>
        </authorList>
    </citation>
    <scope>NUCLEOTIDE SEQUENCE</scope>
    <source>
        <strain evidence="3">CP</strain>
        <tissue evidence="3">Leaves</tissue>
    </source>
</reference>
<keyword evidence="1" id="KW-0175">Coiled coil</keyword>
<evidence type="ECO:0000313" key="4">
    <source>
        <dbReference type="Proteomes" id="UP001180020"/>
    </source>
</evidence>
<dbReference type="EMBL" id="JAUJYO010000001">
    <property type="protein sequence ID" value="KAK1326588.1"/>
    <property type="molecule type" value="Genomic_DNA"/>
</dbReference>
<reference evidence="3" key="1">
    <citation type="journal article" date="2023" name="Nat. Commun.">
        <title>Diploid and tetraploid genomes of Acorus and the evolution of monocots.</title>
        <authorList>
            <person name="Ma L."/>
            <person name="Liu K.W."/>
            <person name="Li Z."/>
            <person name="Hsiao Y.Y."/>
            <person name="Qi Y."/>
            <person name="Fu T."/>
            <person name="Tang G.D."/>
            <person name="Zhang D."/>
            <person name="Sun W.H."/>
            <person name="Liu D.K."/>
            <person name="Li Y."/>
            <person name="Chen G.Z."/>
            <person name="Liu X.D."/>
            <person name="Liao X.Y."/>
            <person name="Jiang Y.T."/>
            <person name="Yu X."/>
            <person name="Hao Y."/>
            <person name="Huang J."/>
            <person name="Zhao X.W."/>
            <person name="Ke S."/>
            <person name="Chen Y.Y."/>
            <person name="Wu W.L."/>
            <person name="Hsu J.L."/>
            <person name="Lin Y.F."/>
            <person name="Huang M.D."/>
            <person name="Li C.Y."/>
            <person name="Huang L."/>
            <person name="Wang Z.W."/>
            <person name="Zhao X."/>
            <person name="Zhong W.Y."/>
            <person name="Peng D.H."/>
            <person name="Ahmad S."/>
            <person name="Lan S."/>
            <person name="Zhang J.S."/>
            <person name="Tsai W.C."/>
            <person name="Van de Peer Y."/>
            <person name="Liu Z.J."/>
        </authorList>
    </citation>
    <scope>NUCLEOTIDE SEQUENCE</scope>
    <source>
        <strain evidence="3">CP</strain>
    </source>
</reference>
<evidence type="ECO:0000256" key="2">
    <source>
        <dbReference type="SAM" id="SignalP"/>
    </source>
</evidence>
<dbReference type="Proteomes" id="UP001180020">
    <property type="component" value="Unassembled WGS sequence"/>
</dbReference>